<dbReference type="Proteomes" id="UP000286288">
    <property type="component" value="Unassembled WGS sequence"/>
</dbReference>
<evidence type="ECO:0000313" key="3">
    <source>
        <dbReference type="Proteomes" id="UP000286288"/>
    </source>
</evidence>
<proteinExistence type="predicted"/>
<gene>
    <name evidence="2" type="ORF">DW084_04495</name>
    <name evidence="1" type="ORF">P7I32_11535</name>
</gene>
<dbReference type="Proteomes" id="UP001268896">
    <property type="component" value="Unassembled WGS sequence"/>
</dbReference>
<evidence type="ECO:0000313" key="2">
    <source>
        <dbReference type="EMBL" id="RHK07506.1"/>
    </source>
</evidence>
<reference evidence="1" key="2">
    <citation type="submission" date="2023-03" db="EMBL/GenBank/DDBJ databases">
        <authorList>
            <person name="Shen W."/>
            <person name="Cai J."/>
        </authorList>
    </citation>
    <scope>NUCLEOTIDE SEQUENCE</scope>
    <source>
        <strain evidence="1">K72-2</strain>
    </source>
</reference>
<accession>A0A415EW07</accession>
<dbReference type="EMBL" id="QRMZ01000004">
    <property type="protein sequence ID" value="RHK07506.1"/>
    <property type="molecule type" value="Genomic_DNA"/>
</dbReference>
<dbReference type="RefSeq" id="WP_010747943.1">
    <property type="nucleotide sequence ID" value="NZ_CABGTX010000001.1"/>
</dbReference>
<evidence type="ECO:0000313" key="1">
    <source>
        <dbReference type="EMBL" id="MDT2965246.1"/>
    </source>
</evidence>
<reference evidence="2 3" key="1">
    <citation type="submission" date="2018-08" db="EMBL/GenBank/DDBJ databases">
        <title>A genome reference for cultivated species of the human gut microbiota.</title>
        <authorList>
            <person name="Zou Y."/>
            <person name="Xue W."/>
            <person name="Luo G."/>
        </authorList>
    </citation>
    <scope>NUCLEOTIDE SEQUENCE [LARGE SCALE GENOMIC DNA]</scope>
    <source>
        <strain evidence="2 3">AF48-16</strain>
    </source>
</reference>
<comment type="caution">
    <text evidence="2">The sequence shown here is derived from an EMBL/GenBank/DDBJ whole genome shotgun (WGS) entry which is preliminary data.</text>
</comment>
<name>A0A415EW07_ENTCA</name>
<protein>
    <submittedName>
        <fullName evidence="2">Uncharacterized protein</fullName>
    </submittedName>
</protein>
<dbReference type="AlphaFoldDB" id="A0A415EW07"/>
<dbReference type="EMBL" id="JARQDV010000006">
    <property type="protein sequence ID" value="MDT2965246.1"/>
    <property type="molecule type" value="Genomic_DNA"/>
</dbReference>
<dbReference type="GeneID" id="15141791"/>
<organism evidence="2 3">
    <name type="scientific">Enterococcus casseliflavus</name>
    <name type="common">Enterococcus flavescens</name>
    <dbReference type="NCBI Taxonomy" id="37734"/>
    <lineage>
        <taxon>Bacteria</taxon>
        <taxon>Bacillati</taxon>
        <taxon>Bacillota</taxon>
        <taxon>Bacilli</taxon>
        <taxon>Lactobacillales</taxon>
        <taxon>Enterococcaceae</taxon>
        <taxon>Enterococcus</taxon>
    </lineage>
</organism>
<sequence>MVLVVSCLLLIFLTHLLLEKNNAKITLAFWKLLLVSLLFLLSLFFLLIRTPLAPVFILLLIINCTVIQNRFMYQYRPKGQR</sequence>